<organism evidence="2 3">
    <name type="scientific">Dunaliella salina</name>
    <name type="common">Green alga</name>
    <name type="synonym">Protococcus salinus</name>
    <dbReference type="NCBI Taxonomy" id="3046"/>
    <lineage>
        <taxon>Eukaryota</taxon>
        <taxon>Viridiplantae</taxon>
        <taxon>Chlorophyta</taxon>
        <taxon>core chlorophytes</taxon>
        <taxon>Chlorophyceae</taxon>
        <taxon>CS clade</taxon>
        <taxon>Chlamydomonadales</taxon>
        <taxon>Dunaliellaceae</taxon>
        <taxon>Dunaliella</taxon>
    </lineage>
</organism>
<gene>
    <name evidence="2" type="ORF">DUNSADRAFT_2714</name>
</gene>
<evidence type="ECO:0000313" key="3">
    <source>
        <dbReference type="Proteomes" id="UP000815325"/>
    </source>
</evidence>
<feature type="compositionally biased region" description="Basic and acidic residues" evidence="1">
    <location>
        <begin position="20"/>
        <end position="40"/>
    </location>
</feature>
<accession>A0ABQ7GV68</accession>
<proteinExistence type="predicted"/>
<comment type="caution">
    <text evidence="2">The sequence shown here is derived from an EMBL/GenBank/DDBJ whole genome shotgun (WGS) entry which is preliminary data.</text>
</comment>
<protein>
    <submittedName>
        <fullName evidence="2">Uncharacterized protein</fullName>
    </submittedName>
</protein>
<sequence>MVCGCFGGKSSGKAKAKQYSPDEKQPPQPAEKKEASHKPEPAPVAADFKHMPEPILQEITNYVKQRGSAILLYPTLADVRAELLRNVNESIQQVDIYPKGRQMLNDDEYMAVMKDLLNLSNILDDMEQTGVVPYTSRTQYYNLHSKLHRLLIAKAK</sequence>
<dbReference type="EMBL" id="MU069575">
    <property type="protein sequence ID" value="KAF5838516.1"/>
    <property type="molecule type" value="Genomic_DNA"/>
</dbReference>
<keyword evidence="3" id="KW-1185">Reference proteome</keyword>
<feature type="region of interest" description="Disordered" evidence="1">
    <location>
        <begin position="1"/>
        <end position="46"/>
    </location>
</feature>
<evidence type="ECO:0000313" key="2">
    <source>
        <dbReference type="EMBL" id="KAF5838516.1"/>
    </source>
</evidence>
<reference evidence="2" key="1">
    <citation type="submission" date="2017-08" db="EMBL/GenBank/DDBJ databases">
        <authorList>
            <person name="Polle J.E."/>
            <person name="Barry K."/>
            <person name="Cushman J."/>
            <person name="Schmutz J."/>
            <person name="Tran D."/>
            <person name="Hathwaick L.T."/>
            <person name="Yim W.C."/>
            <person name="Jenkins J."/>
            <person name="Mckie-Krisberg Z.M."/>
            <person name="Prochnik S."/>
            <person name="Lindquist E."/>
            <person name="Dockter R.B."/>
            <person name="Adam C."/>
            <person name="Molina H."/>
            <person name="Bunkerborg J."/>
            <person name="Jin E."/>
            <person name="Buchheim M."/>
            <person name="Magnuson J."/>
        </authorList>
    </citation>
    <scope>NUCLEOTIDE SEQUENCE</scope>
    <source>
        <strain evidence="2">CCAP 19/18</strain>
    </source>
</reference>
<feature type="compositionally biased region" description="Gly residues" evidence="1">
    <location>
        <begin position="1"/>
        <end position="10"/>
    </location>
</feature>
<dbReference type="Proteomes" id="UP000815325">
    <property type="component" value="Unassembled WGS sequence"/>
</dbReference>
<evidence type="ECO:0000256" key="1">
    <source>
        <dbReference type="SAM" id="MobiDB-lite"/>
    </source>
</evidence>
<name>A0ABQ7GV68_DUNSA</name>